<name>A0AAV2IGQ3_LYMST</name>
<feature type="transmembrane region" description="Helical" evidence="1">
    <location>
        <begin position="28"/>
        <end position="50"/>
    </location>
</feature>
<evidence type="ECO:0000256" key="1">
    <source>
        <dbReference type="SAM" id="Phobius"/>
    </source>
</evidence>
<keyword evidence="3" id="KW-1185">Reference proteome</keyword>
<feature type="non-terminal residue" evidence="2">
    <location>
        <position position="1"/>
    </location>
</feature>
<evidence type="ECO:0000313" key="3">
    <source>
        <dbReference type="Proteomes" id="UP001497497"/>
    </source>
</evidence>
<dbReference type="EMBL" id="CAXITT010000652">
    <property type="protein sequence ID" value="CAL1544841.1"/>
    <property type="molecule type" value="Genomic_DNA"/>
</dbReference>
<reference evidence="2 3" key="1">
    <citation type="submission" date="2024-04" db="EMBL/GenBank/DDBJ databases">
        <authorList>
            <consortium name="Genoscope - CEA"/>
            <person name="William W."/>
        </authorList>
    </citation>
    <scope>NUCLEOTIDE SEQUENCE [LARGE SCALE GENOMIC DNA]</scope>
</reference>
<dbReference type="Proteomes" id="UP001497497">
    <property type="component" value="Unassembled WGS sequence"/>
</dbReference>
<keyword evidence="1" id="KW-0472">Membrane</keyword>
<sequence>KQLKHSKSSQSLTAKRVKKALKATRTTVIASVITLGFILSYLPHLILVILRSVHVDFEHRLDEFSLIL</sequence>
<keyword evidence="1" id="KW-0812">Transmembrane</keyword>
<accession>A0AAV2IGQ3</accession>
<evidence type="ECO:0008006" key="4">
    <source>
        <dbReference type="Google" id="ProtNLM"/>
    </source>
</evidence>
<dbReference type="Gene3D" id="1.20.1070.10">
    <property type="entry name" value="Rhodopsin 7-helix transmembrane proteins"/>
    <property type="match status" value="1"/>
</dbReference>
<evidence type="ECO:0000313" key="2">
    <source>
        <dbReference type="EMBL" id="CAL1544841.1"/>
    </source>
</evidence>
<comment type="caution">
    <text evidence="2">The sequence shown here is derived from an EMBL/GenBank/DDBJ whole genome shotgun (WGS) entry which is preliminary data.</text>
</comment>
<gene>
    <name evidence="2" type="ORF">GSLYS_00018324001</name>
</gene>
<keyword evidence="1" id="KW-1133">Transmembrane helix</keyword>
<organism evidence="2 3">
    <name type="scientific">Lymnaea stagnalis</name>
    <name type="common">Great pond snail</name>
    <name type="synonym">Helix stagnalis</name>
    <dbReference type="NCBI Taxonomy" id="6523"/>
    <lineage>
        <taxon>Eukaryota</taxon>
        <taxon>Metazoa</taxon>
        <taxon>Spiralia</taxon>
        <taxon>Lophotrochozoa</taxon>
        <taxon>Mollusca</taxon>
        <taxon>Gastropoda</taxon>
        <taxon>Heterobranchia</taxon>
        <taxon>Euthyneura</taxon>
        <taxon>Panpulmonata</taxon>
        <taxon>Hygrophila</taxon>
        <taxon>Lymnaeoidea</taxon>
        <taxon>Lymnaeidae</taxon>
        <taxon>Lymnaea</taxon>
    </lineage>
</organism>
<dbReference type="AlphaFoldDB" id="A0AAV2IGQ3"/>
<protein>
    <recommendedName>
        <fullName evidence="4">G-protein coupled receptors family 1 profile domain-containing protein</fullName>
    </recommendedName>
</protein>
<proteinExistence type="predicted"/>
<feature type="non-terminal residue" evidence="2">
    <location>
        <position position="68"/>
    </location>
</feature>